<gene>
    <name evidence="6" type="ORF">Scep_030663</name>
</gene>
<dbReference type="CDD" id="cd00086">
    <property type="entry name" value="homeodomain"/>
    <property type="match status" value="1"/>
</dbReference>
<dbReference type="Proteomes" id="UP001419268">
    <property type="component" value="Unassembled WGS sequence"/>
</dbReference>
<dbReference type="InterPro" id="IPR035441">
    <property type="entry name" value="TFIIS/LEDGF_dom_sf"/>
</dbReference>
<feature type="domain" description="Homeobox" evidence="5">
    <location>
        <begin position="70"/>
        <end position="130"/>
    </location>
</feature>
<feature type="compositionally biased region" description="Low complexity" evidence="4">
    <location>
        <begin position="631"/>
        <end position="646"/>
    </location>
</feature>
<dbReference type="GO" id="GO:0005634">
    <property type="term" value="C:nucleus"/>
    <property type="evidence" value="ECO:0007669"/>
    <property type="project" value="UniProtKB-SubCell"/>
</dbReference>
<feature type="region of interest" description="Disordered" evidence="4">
    <location>
        <begin position="419"/>
        <end position="447"/>
    </location>
</feature>
<accession>A0AAP0HGP3</accession>
<evidence type="ECO:0000313" key="7">
    <source>
        <dbReference type="Proteomes" id="UP001419268"/>
    </source>
</evidence>
<feature type="compositionally biased region" description="Polar residues" evidence="4">
    <location>
        <begin position="419"/>
        <end position="433"/>
    </location>
</feature>
<dbReference type="EMBL" id="JBBNAG010000013">
    <property type="protein sequence ID" value="KAK9084192.1"/>
    <property type="molecule type" value="Genomic_DNA"/>
</dbReference>
<dbReference type="PROSITE" id="PS50071">
    <property type="entry name" value="HOMEOBOX_2"/>
    <property type="match status" value="1"/>
</dbReference>
<dbReference type="SMART" id="SM00389">
    <property type="entry name" value="HOX"/>
    <property type="match status" value="1"/>
</dbReference>
<evidence type="ECO:0000259" key="5">
    <source>
        <dbReference type="PROSITE" id="PS50071"/>
    </source>
</evidence>
<dbReference type="SUPFAM" id="SSF46689">
    <property type="entry name" value="Homeodomain-like"/>
    <property type="match status" value="1"/>
</dbReference>
<feature type="compositionally biased region" description="Polar residues" evidence="4">
    <location>
        <begin position="150"/>
        <end position="161"/>
    </location>
</feature>
<dbReference type="PANTHER" id="PTHR33400:SF6">
    <property type="entry name" value="HOMEOBOX PROTEIN LUMINIDEPENDENS"/>
    <property type="match status" value="1"/>
</dbReference>
<keyword evidence="7" id="KW-1185">Reference proteome</keyword>
<name>A0AAP0HGP3_9MAGN</name>
<feature type="compositionally biased region" description="Polar residues" evidence="4">
    <location>
        <begin position="170"/>
        <end position="180"/>
    </location>
</feature>
<keyword evidence="2 3" id="KW-0238">DNA-binding</keyword>
<feature type="compositionally biased region" description="Pro residues" evidence="4">
    <location>
        <begin position="598"/>
        <end position="610"/>
    </location>
</feature>
<dbReference type="GO" id="GO:0010228">
    <property type="term" value="P:vegetative to reproductive phase transition of meristem"/>
    <property type="evidence" value="ECO:0007669"/>
    <property type="project" value="TreeGrafter"/>
</dbReference>
<organism evidence="6 7">
    <name type="scientific">Stephania cephalantha</name>
    <dbReference type="NCBI Taxonomy" id="152367"/>
    <lineage>
        <taxon>Eukaryota</taxon>
        <taxon>Viridiplantae</taxon>
        <taxon>Streptophyta</taxon>
        <taxon>Embryophyta</taxon>
        <taxon>Tracheophyta</taxon>
        <taxon>Spermatophyta</taxon>
        <taxon>Magnoliopsida</taxon>
        <taxon>Ranunculales</taxon>
        <taxon>Menispermaceae</taxon>
        <taxon>Menispermoideae</taxon>
        <taxon>Cissampelideae</taxon>
        <taxon>Stephania</taxon>
    </lineage>
</organism>
<evidence type="ECO:0000256" key="4">
    <source>
        <dbReference type="SAM" id="MobiDB-lite"/>
    </source>
</evidence>
<feature type="compositionally biased region" description="Basic and acidic residues" evidence="4">
    <location>
        <begin position="989"/>
        <end position="1016"/>
    </location>
</feature>
<comment type="caution">
    <text evidence="6">The sequence shown here is derived from an EMBL/GenBank/DDBJ whole genome shotgun (WGS) entry which is preliminary data.</text>
</comment>
<dbReference type="PANTHER" id="PTHR33400">
    <property type="entry name" value="ZINC FINGER CCCH DOMAIN-CONTAINING PROTEIN 6-RELATED"/>
    <property type="match status" value="1"/>
</dbReference>
<feature type="region of interest" description="Disordered" evidence="4">
    <location>
        <begin position="150"/>
        <end position="180"/>
    </location>
</feature>
<comment type="subcellular location">
    <subcellularLocation>
        <location evidence="1 3">Nucleus</location>
    </subcellularLocation>
</comment>
<feature type="region of interest" description="Disordered" evidence="4">
    <location>
        <begin position="955"/>
        <end position="1027"/>
    </location>
</feature>
<dbReference type="InterPro" id="IPR009057">
    <property type="entry name" value="Homeodomain-like_sf"/>
</dbReference>
<dbReference type="InterPro" id="IPR001356">
    <property type="entry name" value="HD"/>
</dbReference>
<dbReference type="Gene3D" id="1.10.10.60">
    <property type="entry name" value="Homeodomain-like"/>
    <property type="match status" value="1"/>
</dbReference>
<feature type="DNA-binding region" description="Homeobox" evidence="3">
    <location>
        <begin position="72"/>
        <end position="131"/>
    </location>
</feature>
<feature type="region of interest" description="Disordered" evidence="4">
    <location>
        <begin position="370"/>
        <end position="405"/>
    </location>
</feature>
<evidence type="ECO:0000256" key="3">
    <source>
        <dbReference type="PROSITE-ProRule" id="PRU00108"/>
    </source>
</evidence>
<feature type="compositionally biased region" description="Basic residues" evidence="4">
    <location>
        <begin position="1017"/>
        <end position="1027"/>
    </location>
</feature>
<protein>
    <recommendedName>
        <fullName evidence="5">Homeobox domain-containing protein</fullName>
    </recommendedName>
</protein>
<keyword evidence="3" id="KW-0539">Nucleus</keyword>
<proteinExistence type="predicted"/>
<evidence type="ECO:0000256" key="1">
    <source>
        <dbReference type="ARBA" id="ARBA00004123"/>
    </source>
</evidence>
<feature type="region of interest" description="Disordered" evidence="4">
    <location>
        <begin position="705"/>
        <end position="729"/>
    </location>
</feature>
<evidence type="ECO:0000313" key="6">
    <source>
        <dbReference type="EMBL" id="KAK9084192.1"/>
    </source>
</evidence>
<dbReference type="AlphaFoldDB" id="A0AAP0HGP3"/>
<feature type="region of interest" description="Disordered" evidence="4">
    <location>
        <begin position="557"/>
        <end position="646"/>
    </location>
</feature>
<sequence length="1027" mass="113970">MDFSMDNSSISVAELESWKSAECFQRFLESQRELVHSQIDQLQKIVVAQCRLTGANPLSQEMAAGALSINIGKRPRDLLNPKAVKYMQSVFAVKDAVSKKESREISALCGVTVTQVREFFSGQRARVRKLVRLSREKSIKSDVCKISSDGNLPGSDSSIPTINPAPLNSLEPSTTEEAPSCSSQEVTIPGIEDSDKTFVDNIFSSMRKEVTFSGQVKLMDWILQVQNPSVLSWFLNNGGLMILTAWLSEAALEEQTTILLGILKVLCHLPLHKALPVQMSAILQSVNRLRFYRTSDISNRAKVLLSRWSKMFIRNQSLKKPSVANSFNNVQNEKILKQSNGEMLGNDWPSNIDLPEEILQLAFENSENNRKVLPVEQPGQNKSSRHFQVARIMPSKQGRPMSADDIKKAKMRASFMQSKYGSNGLSSNENQQQKIEDPNHSSNSQIRPLISALKLPLRRKIEEGSKTKFLASEPSTLPDAPEVPALDTGTVSETAAGTMPSFGPAESSWEEPKMIQIPWRMPPEMRMDDLWRVGVGEKSKEVEIQMARIKRTKETAYQMVQEIPPNPREPWDLEMDHDDSLTPEIPTEQPPDLDASEPPSPSPSPSPPNLQNPQTSLEPHVTAPQPTITYPSNPNPSTSTSTSASAAEPDLELLAVLLKNPQLVFALTGQGSSGASLTSAQTVQLLDMLKSSQADLTAILDSFKGGNNTQQVEPVSLPSPTPPSERMNGWRPEVAVSRPVPILSSREAAGIPSTSVLPFRTSATAVKPHTQMSNNFSLPPLRTTTAIPPTQQLPILNTFQSEVRANLLPNSLQHRNPVTQGLPSLNSEVMNYGQLHTLKPAQIVQTPPKDRFPLASSPLETLLPARGTLSQQPQQPHIAPEPPLHQMHHTMQWNSFGSNNISISNFRQTHVESMNRHKSFEGAISGSNLRSQSNLNNHNLLPGRSMAAPAESTWERNGYLDGPEYETWNPDRSPARSRSPEYYSGQGYLDRRIDFGRSSRTDWSGSRDSDRRDYRHGSGRRRDSRRH</sequence>
<dbReference type="GO" id="GO:0003677">
    <property type="term" value="F:DNA binding"/>
    <property type="evidence" value="ECO:0007669"/>
    <property type="project" value="UniProtKB-UniRule"/>
</dbReference>
<evidence type="ECO:0000256" key="2">
    <source>
        <dbReference type="ARBA" id="ARBA00023125"/>
    </source>
</evidence>
<dbReference type="SUPFAM" id="SSF47676">
    <property type="entry name" value="Conserved domain common to transcription factors TFIIS, elongin A, CRSP70"/>
    <property type="match status" value="1"/>
</dbReference>
<reference evidence="6 7" key="1">
    <citation type="submission" date="2024-01" db="EMBL/GenBank/DDBJ databases">
        <title>Genome assemblies of Stephania.</title>
        <authorList>
            <person name="Yang L."/>
        </authorList>
    </citation>
    <scope>NUCLEOTIDE SEQUENCE [LARGE SCALE GENOMIC DNA]</scope>
    <source>
        <strain evidence="6">JXDWG</strain>
        <tissue evidence="6">Leaf</tissue>
    </source>
</reference>
<keyword evidence="3" id="KW-0371">Homeobox</keyword>